<dbReference type="Gene3D" id="2.60.120.620">
    <property type="entry name" value="q2cbj1_9rhob like domain"/>
    <property type="match status" value="1"/>
</dbReference>
<organism evidence="1 2">
    <name type="scientific">Erythrobacter longus</name>
    <dbReference type="NCBI Taxonomy" id="1044"/>
    <lineage>
        <taxon>Bacteria</taxon>
        <taxon>Pseudomonadati</taxon>
        <taxon>Pseudomonadota</taxon>
        <taxon>Alphaproteobacteria</taxon>
        <taxon>Sphingomonadales</taxon>
        <taxon>Erythrobacteraceae</taxon>
        <taxon>Erythrobacter/Porphyrobacter group</taxon>
        <taxon>Erythrobacter</taxon>
    </lineage>
</organism>
<reference evidence="1 2" key="1">
    <citation type="submission" date="2014-04" db="EMBL/GenBank/DDBJ databases">
        <title>A comprehensive comparison of genomes of Erythrobacter spp. strains.</title>
        <authorList>
            <person name="Zheng Q."/>
        </authorList>
    </citation>
    <scope>NUCLEOTIDE SEQUENCE [LARGE SCALE GENOMIC DNA]</scope>
    <source>
        <strain evidence="1 2">DSM 6997</strain>
    </source>
</reference>
<dbReference type="STRING" id="1044.EH31_01825"/>
<dbReference type="RefSeq" id="WP_034957695.1">
    <property type="nucleotide sequence ID" value="NZ_JMIW01000001.1"/>
</dbReference>
<dbReference type="Proteomes" id="UP000027647">
    <property type="component" value="Unassembled WGS sequence"/>
</dbReference>
<keyword evidence="2" id="KW-1185">Reference proteome</keyword>
<dbReference type="eggNOG" id="COG3063">
    <property type="taxonomic scope" value="Bacteria"/>
</dbReference>
<evidence type="ECO:0000313" key="1">
    <source>
        <dbReference type="EMBL" id="KEO91428.1"/>
    </source>
</evidence>
<dbReference type="InterPro" id="IPR012668">
    <property type="entry name" value="CHP02466"/>
</dbReference>
<dbReference type="SUPFAM" id="SSF48452">
    <property type="entry name" value="TPR-like"/>
    <property type="match status" value="1"/>
</dbReference>
<dbReference type="EMBL" id="JMIW01000001">
    <property type="protein sequence ID" value="KEO91428.1"/>
    <property type="molecule type" value="Genomic_DNA"/>
</dbReference>
<dbReference type="InterPro" id="IPR011990">
    <property type="entry name" value="TPR-like_helical_dom_sf"/>
</dbReference>
<dbReference type="Gene3D" id="1.25.40.10">
    <property type="entry name" value="Tetratricopeptide repeat domain"/>
    <property type="match status" value="1"/>
</dbReference>
<gene>
    <name evidence="1" type="ORF">EH31_01825</name>
</gene>
<accession>A0A074MHT6</accession>
<sequence length="422" mass="45855">MSGEVPMSPLKHSLKDRALNAFERGEEGAAQLLEQALAEGPNDGPLLIAHAAALFRAGAPEPFARLETMLEKAPDWVEGHKALCRLRAEARAPNPLASIEAALEKAPKSPRLWMAYLTLLGSAGRHEEAAEHTANLRKTIADLPELRLVEARHRGFAKQFEQAQRLLVDLPAGLPELEFERARNAMRMGKLDSASAALETVLKEHPKDIGAWALAELTWRASDNSRHSWLCPSDALFTQADLGLSQGELDTLRDTLRALHVTRSAPLGQSVEGGTQTHGNLRLRHDPAISHLFEAIDAAIADYSSGLPKLPEGHPMAAIQSRRPQISASWSILLSKGGRHVPHLHDGGLISSAAHISIPDDLAKNEGLLELGRPPEDIPLKVEPISSFAPKPGHLVLFPSFVYHSTSRFAEGERLTVAFDAV</sequence>
<protein>
    <recommendedName>
        <fullName evidence="3">Tetratricopeptide repeat protein</fullName>
    </recommendedName>
</protein>
<dbReference type="Pfam" id="PF13759">
    <property type="entry name" value="2OG-FeII_Oxy_5"/>
    <property type="match status" value="1"/>
</dbReference>
<evidence type="ECO:0008006" key="3">
    <source>
        <dbReference type="Google" id="ProtNLM"/>
    </source>
</evidence>
<comment type="caution">
    <text evidence="1">The sequence shown here is derived from an EMBL/GenBank/DDBJ whole genome shotgun (WGS) entry which is preliminary data.</text>
</comment>
<proteinExistence type="predicted"/>
<name>A0A074MHT6_ERYLO</name>
<dbReference type="OrthoDB" id="9783136at2"/>
<dbReference type="AlphaFoldDB" id="A0A074MHT6"/>
<evidence type="ECO:0000313" key="2">
    <source>
        <dbReference type="Proteomes" id="UP000027647"/>
    </source>
</evidence>